<protein>
    <submittedName>
        <fullName evidence="2">Uncharacterized protein</fullName>
    </submittedName>
</protein>
<dbReference type="EMBL" id="SRLO01000941">
    <property type="protein sequence ID" value="TNN43858.1"/>
    <property type="molecule type" value="Genomic_DNA"/>
</dbReference>
<evidence type="ECO:0000313" key="2">
    <source>
        <dbReference type="EMBL" id="TNN43858.1"/>
    </source>
</evidence>
<proteinExistence type="predicted"/>
<evidence type="ECO:0000313" key="3">
    <source>
        <dbReference type="Proteomes" id="UP000314294"/>
    </source>
</evidence>
<dbReference type="AlphaFoldDB" id="A0A4Z2FRS8"/>
<feature type="compositionally biased region" description="Basic and acidic residues" evidence="1">
    <location>
        <begin position="69"/>
        <end position="81"/>
    </location>
</feature>
<gene>
    <name evidence="2" type="ORF">EYF80_045952</name>
</gene>
<feature type="region of interest" description="Disordered" evidence="1">
    <location>
        <begin position="30"/>
        <end position="99"/>
    </location>
</feature>
<sequence length="99" mass="11006">MSGESIRGPATALIATRLPSLAQVSHHLLQGPRPYGASRRSPLCRPPPILCSAKESEEEEEEEEEEGMEEVKDRRVRDGNTKQKRRGGVIQSVLSRQNT</sequence>
<organism evidence="2 3">
    <name type="scientific">Liparis tanakae</name>
    <name type="common">Tanaka's snailfish</name>
    <dbReference type="NCBI Taxonomy" id="230148"/>
    <lineage>
        <taxon>Eukaryota</taxon>
        <taxon>Metazoa</taxon>
        <taxon>Chordata</taxon>
        <taxon>Craniata</taxon>
        <taxon>Vertebrata</taxon>
        <taxon>Euteleostomi</taxon>
        <taxon>Actinopterygii</taxon>
        <taxon>Neopterygii</taxon>
        <taxon>Teleostei</taxon>
        <taxon>Neoteleostei</taxon>
        <taxon>Acanthomorphata</taxon>
        <taxon>Eupercaria</taxon>
        <taxon>Perciformes</taxon>
        <taxon>Cottioidei</taxon>
        <taxon>Cottales</taxon>
        <taxon>Liparidae</taxon>
        <taxon>Liparis</taxon>
    </lineage>
</organism>
<reference evidence="2 3" key="1">
    <citation type="submission" date="2019-03" db="EMBL/GenBank/DDBJ databases">
        <title>First draft genome of Liparis tanakae, snailfish: a comprehensive survey of snailfish specific genes.</title>
        <authorList>
            <person name="Kim W."/>
            <person name="Song I."/>
            <person name="Jeong J.-H."/>
            <person name="Kim D."/>
            <person name="Kim S."/>
            <person name="Ryu S."/>
            <person name="Song J.Y."/>
            <person name="Lee S.K."/>
        </authorList>
    </citation>
    <scope>NUCLEOTIDE SEQUENCE [LARGE SCALE GENOMIC DNA]</scope>
    <source>
        <tissue evidence="2">Muscle</tissue>
    </source>
</reference>
<evidence type="ECO:0000256" key="1">
    <source>
        <dbReference type="SAM" id="MobiDB-lite"/>
    </source>
</evidence>
<keyword evidence="3" id="KW-1185">Reference proteome</keyword>
<feature type="compositionally biased region" description="Acidic residues" evidence="1">
    <location>
        <begin position="56"/>
        <end position="68"/>
    </location>
</feature>
<accession>A0A4Z2FRS8</accession>
<name>A0A4Z2FRS8_9TELE</name>
<comment type="caution">
    <text evidence="2">The sequence shown here is derived from an EMBL/GenBank/DDBJ whole genome shotgun (WGS) entry which is preliminary data.</text>
</comment>
<dbReference type="Proteomes" id="UP000314294">
    <property type="component" value="Unassembled WGS sequence"/>
</dbReference>